<name>A0A133N4R3_CLOPF</name>
<keyword evidence="2" id="KW-0547">Nucleotide-binding</keyword>
<dbReference type="PROSITE" id="PS00211">
    <property type="entry name" value="ABC_TRANSPORTER_1"/>
    <property type="match status" value="1"/>
</dbReference>
<dbReference type="PATRIC" id="fig|1502.174.peg.1789"/>
<dbReference type="Proteomes" id="UP000070646">
    <property type="component" value="Unassembled WGS sequence"/>
</dbReference>
<sequence length="230" mass="26357">MIEVIDISKSFRRKNVLDGISFKLNKGEITALLGINGVGKSTTLKIIMGLIKQDKGKVLVDGEELTYDNLDKLAFIPDIKNTFRGMRIRESFEYMECFYNNWNKKKAYEMLEGFELNKEDKLDKLSKGNLAKVKIILGFAQEAEYILMDEPFSGIDIFTREDILESLINYINEDNGILITTHEIAEIEGVADRVLLINEGSIKADFYVEDMKCAEQLSLIDKMREVFLDE</sequence>
<evidence type="ECO:0000313" key="5">
    <source>
        <dbReference type="EMBL" id="KXA11305.1"/>
    </source>
</evidence>
<protein>
    <submittedName>
        <fullName evidence="5">ABC transporter, ATP-binding protein</fullName>
    </submittedName>
</protein>
<keyword evidence="1" id="KW-0813">Transport</keyword>
<dbReference type="InterPro" id="IPR003439">
    <property type="entry name" value="ABC_transporter-like_ATP-bd"/>
</dbReference>
<evidence type="ECO:0000313" key="6">
    <source>
        <dbReference type="Proteomes" id="UP000070646"/>
    </source>
</evidence>
<dbReference type="InterPro" id="IPR051782">
    <property type="entry name" value="ABC_Transporter_VariousFunc"/>
</dbReference>
<proteinExistence type="predicted"/>
<reference evidence="5 6" key="1">
    <citation type="submission" date="2016-01" db="EMBL/GenBank/DDBJ databases">
        <authorList>
            <person name="Oliw E.H."/>
        </authorList>
    </citation>
    <scope>NUCLEOTIDE SEQUENCE [LARGE SCALE GENOMIC DNA]</scope>
    <source>
        <strain evidence="5 6">MJR7757A</strain>
    </source>
</reference>
<feature type="domain" description="ABC transporter" evidence="4">
    <location>
        <begin position="2"/>
        <end position="224"/>
    </location>
</feature>
<accession>A0A133N4R3</accession>
<comment type="caution">
    <text evidence="5">The sequence shown here is derived from an EMBL/GenBank/DDBJ whole genome shotgun (WGS) entry which is preliminary data.</text>
</comment>
<keyword evidence="3 5" id="KW-0067">ATP-binding</keyword>
<dbReference type="EMBL" id="LRPU01000087">
    <property type="protein sequence ID" value="KXA11305.1"/>
    <property type="molecule type" value="Genomic_DNA"/>
</dbReference>
<dbReference type="SUPFAM" id="SSF52540">
    <property type="entry name" value="P-loop containing nucleoside triphosphate hydrolases"/>
    <property type="match status" value="1"/>
</dbReference>
<dbReference type="PANTHER" id="PTHR42939">
    <property type="entry name" value="ABC TRANSPORTER ATP-BINDING PROTEIN ALBC-RELATED"/>
    <property type="match status" value="1"/>
</dbReference>
<dbReference type="GO" id="GO:0016887">
    <property type="term" value="F:ATP hydrolysis activity"/>
    <property type="evidence" value="ECO:0007669"/>
    <property type="project" value="InterPro"/>
</dbReference>
<organism evidence="5 6">
    <name type="scientific">Clostridium perfringens</name>
    <dbReference type="NCBI Taxonomy" id="1502"/>
    <lineage>
        <taxon>Bacteria</taxon>
        <taxon>Bacillati</taxon>
        <taxon>Bacillota</taxon>
        <taxon>Clostridia</taxon>
        <taxon>Eubacteriales</taxon>
        <taxon>Clostridiaceae</taxon>
        <taxon>Clostridium</taxon>
    </lineage>
</organism>
<evidence type="ECO:0000259" key="4">
    <source>
        <dbReference type="PROSITE" id="PS50893"/>
    </source>
</evidence>
<dbReference type="InterPro" id="IPR003593">
    <property type="entry name" value="AAA+_ATPase"/>
</dbReference>
<evidence type="ECO:0000256" key="2">
    <source>
        <dbReference type="ARBA" id="ARBA00022741"/>
    </source>
</evidence>
<dbReference type="InterPro" id="IPR027417">
    <property type="entry name" value="P-loop_NTPase"/>
</dbReference>
<dbReference type="AlphaFoldDB" id="A0A133N4R3"/>
<gene>
    <name evidence="5" type="ORF">HMPREF3222_01773</name>
</gene>
<dbReference type="Gene3D" id="3.40.50.300">
    <property type="entry name" value="P-loop containing nucleotide triphosphate hydrolases"/>
    <property type="match status" value="1"/>
</dbReference>
<dbReference type="CDD" id="cd03230">
    <property type="entry name" value="ABC_DR_subfamily_A"/>
    <property type="match status" value="1"/>
</dbReference>
<evidence type="ECO:0000256" key="1">
    <source>
        <dbReference type="ARBA" id="ARBA00022448"/>
    </source>
</evidence>
<dbReference type="RefSeq" id="WP_060795902.1">
    <property type="nucleotide sequence ID" value="NZ_CATNXJ010000002.1"/>
</dbReference>
<dbReference type="PROSITE" id="PS50893">
    <property type="entry name" value="ABC_TRANSPORTER_2"/>
    <property type="match status" value="1"/>
</dbReference>
<dbReference type="SMART" id="SM00382">
    <property type="entry name" value="AAA"/>
    <property type="match status" value="1"/>
</dbReference>
<dbReference type="Pfam" id="PF00005">
    <property type="entry name" value="ABC_tran"/>
    <property type="match status" value="1"/>
</dbReference>
<dbReference type="GO" id="GO:0005524">
    <property type="term" value="F:ATP binding"/>
    <property type="evidence" value="ECO:0007669"/>
    <property type="project" value="UniProtKB-KW"/>
</dbReference>
<dbReference type="InterPro" id="IPR017871">
    <property type="entry name" value="ABC_transporter-like_CS"/>
</dbReference>
<evidence type="ECO:0000256" key="3">
    <source>
        <dbReference type="ARBA" id="ARBA00022840"/>
    </source>
</evidence>
<dbReference type="PANTHER" id="PTHR42939:SF1">
    <property type="entry name" value="ABC TRANSPORTER ATP-BINDING PROTEIN ALBC-RELATED"/>
    <property type="match status" value="1"/>
</dbReference>